<comment type="caution">
    <text evidence="2">The sequence shown here is derived from an EMBL/GenBank/DDBJ whole genome shotgun (WGS) entry which is preliminary data.</text>
</comment>
<name>A0A0C2MYU7_THEKT</name>
<sequence>MFFGQSKFLLKIHSKLCFRESTLNSSEFVWGKEPNHSFNQIKRCLVDTTLLTKFYPNFPVIRCTGTSSVGVEAVVLHGLPDGSERLISHASQTHTYKNRKGNQIL</sequence>
<feature type="domain" description="Reverse transcriptase/retrotransposon-derived protein RNase H-like" evidence="1">
    <location>
        <begin position="30"/>
        <end position="100"/>
    </location>
</feature>
<dbReference type="InterPro" id="IPR043502">
    <property type="entry name" value="DNA/RNA_pol_sf"/>
</dbReference>
<dbReference type="InterPro" id="IPR041577">
    <property type="entry name" value="RT_RNaseH_2"/>
</dbReference>
<dbReference type="Pfam" id="PF17919">
    <property type="entry name" value="RT_RNaseH_2"/>
    <property type="match status" value="1"/>
</dbReference>
<dbReference type="AlphaFoldDB" id="A0A0C2MYU7"/>
<dbReference type="OrthoDB" id="5985335at2759"/>
<protein>
    <recommendedName>
        <fullName evidence="1">Reverse transcriptase/retrotransposon-derived protein RNase H-like domain-containing protein</fullName>
    </recommendedName>
</protein>
<proteinExistence type="predicted"/>
<gene>
    <name evidence="2" type="ORF">RF11_02421</name>
</gene>
<dbReference type="EMBL" id="JWZT01003431">
    <property type="protein sequence ID" value="KII66822.1"/>
    <property type="molecule type" value="Genomic_DNA"/>
</dbReference>
<evidence type="ECO:0000313" key="2">
    <source>
        <dbReference type="EMBL" id="KII66822.1"/>
    </source>
</evidence>
<evidence type="ECO:0000259" key="1">
    <source>
        <dbReference type="Pfam" id="PF17919"/>
    </source>
</evidence>
<dbReference type="Proteomes" id="UP000031668">
    <property type="component" value="Unassembled WGS sequence"/>
</dbReference>
<accession>A0A0C2MYU7</accession>
<dbReference type="SUPFAM" id="SSF56672">
    <property type="entry name" value="DNA/RNA polymerases"/>
    <property type="match status" value="1"/>
</dbReference>
<reference evidence="2 3" key="1">
    <citation type="journal article" date="2014" name="Genome Biol. Evol.">
        <title>The genome of the myxosporean Thelohanellus kitauei shows adaptations to nutrient acquisition within its fish host.</title>
        <authorList>
            <person name="Yang Y."/>
            <person name="Xiong J."/>
            <person name="Zhou Z."/>
            <person name="Huo F."/>
            <person name="Miao W."/>
            <person name="Ran C."/>
            <person name="Liu Y."/>
            <person name="Zhang J."/>
            <person name="Feng J."/>
            <person name="Wang M."/>
            <person name="Wang M."/>
            <person name="Wang L."/>
            <person name="Yao B."/>
        </authorList>
    </citation>
    <scope>NUCLEOTIDE SEQUENCE [LARGE SCALE GENOMIC DNA]</scope>
    <source>
        <strain evidence="2">Wuqing</strain>
    </source>
</reference>
<evidence type="ECO:0000313" key="3">
    <source>
        <dbReference type="Proteomes" id="UP000031668"/>
    </source>
</evidence>
<keyword evidence="3" id="KW-1185">Reference proteome</keyword>
<organism evidence="2 3">
    <name type="scientific">Thelohanellus kitauei</name>
    <name type="common">Myxosporean</name>
    <dbReference type="NCBI Taxonomy" id="669202"/>
    <lineage>
        <taxon>Eukaryota</taxon>
        <taxon>Metazoa</taxon>
        <taxon>Cnidaria</taxon>
        <taxon>Myxozoa</taxon>
        <taxon>Myxosporea</taxon>
        <taxon>Bivalvulida</taxon>
        <taxon>Platysporina</taxon>
        <taxon>Myxobolidae</taxon>
        <taxon>Thelohanellus</taxon>
    </lineage>
</organism>